<dbReference type="Proteomes" id="UP000265520">
    <property type="component" value="Unassembled WGS sequence"/>
</dbReference>
<evidence type="ECO:0000313" key="2">
    <source>
        <dbReference type="Proteomes" id="UP000265520"/>
    </source>
</evidence>
<name>A0A392TN87_9FABA</name>
<keyword evidence="2" id="KW-1185">Reference proteome</keyword>
<feature type="non-terminal residue" evidence="1">
    <location>
        <position position="1"/>
    </location>
</feature>
<dbReference type="EMBL" id="LXQA010617904">
    <property type="protein sequence ID" value="MCI62388.1"/>
    <property type="molecule type" value="Genomic_DNA"/>
</dbReference>
<evidence type="ECO:0000313" key="1">
    <source>
        <dbReference type="EMBL" id="MCI62388.1"/>
    </source>
</evidence>
<accession>A0A392TN87</accession>
<organism evidence="1 2">
    <name type="scientific">Trifolium medium</name>
    <dbReference type="NCBI Taxonomy" id="97028"/>
    <lineage>
        <taxon>Eukaryota</taxon>
        <taxon>Viridiplantae</taxon>
        <taxon>Streptophyta</taxon>
        <taxon>Embryophyta</taxon>
        <taxon>Tracheophyta</taxon>
        <taxon>Spermatophyta</taxon>
        <taxon>Magnoliopsida</taxon>
        <taxon>eudicotyledons</taxon>
        <taxon>Gunneridae</taxon>
        <taxon>Pentapetalae</taxon>
        <taxon>rosids</taxon>
        <taxon>fabids</taxon>
        <taxon>Fabales</taxon>
        <taxon>Fabaceae</taxon>
        <taxon>Papilionoideae</taxon>
        <taxon>50 kb inversion clade</taxon>
        <taxon>NPAAA clade</taxon>
        <taxon>Hologalegina</taxon>
        <taxon>IRL clade</taxon>
        <taxon>Trifolieae</taxon>
        <taxon>Trifolium</taxon>
    </lineage>
</organism>
<reference evidence="1 2" key="1">
    <citation type="journal article" date="2018" name="Front. Plant Sci.">
        <title>Red Clover (Trifolium pratense) and Zigzag Clover (T. medium) - A Picture of Genomic Similarities and Differences.</title>
        <authorList>
            <person name="Dluhosova J."/>
            <person name="Istvanek J."/>
            <person name="Nedelnik J."/>
            <person name="Repkova J."/>
        </authorList>
    </citation>
    <scope>NUCLEOTIDE SEQUENCE [LARGE SCALE GENOMIC DNA]</scope>
    <source>
        <strain evidence="2">cv. 10/8</strain>
        <tissue evidence="1">Leaf</tissue>
    </source>
</reference>
<protein>
    <submittedName>
        <fullName evidence="1">Uncharacterized protein</fullName>
    </submittedName>
</protein>
<dbReference type="AlphaFoldDB" id="A0A392TN87"/>
<proteinExistence type="predicted"/>
<sequence>ETQGKNKQSTWEGQIHTQASEPTRILGGIKVLLKGLNKHNSQGNHHLWRKHSTNS</sequence>
<comment type="caution">
    <text evidence="1">The sequence shown here is derived from an EMBL/GenBank/DDBJ whole genome shotgun (WGS) entry which is preliminary data.</text>
</comment>